<proteinExistence type="predicted"/>
<sequence length="79" mass="9224">MPVNCGDLETNVLQEELLTSLTRLRSLARKGTDKTGLLCPGRMGEEIWCELRRRRALLHIESHEGDPESSRQWQLRLWH</sequence>
<accession>A0AA36HPY3</accession>
<comment type="caution">
    <text evidence="1">The sequence shown here is derived from an EMBL/GenBank/DDBJ whole genome shotgun (WGS) entry which is preliminary data.</text>
</comment>
<protein>
    <submittedName>
        <fullName evidence="1">Uncharacterized protein</fullName>
    </submittedName>
</protein>
<reference evidence="1" key="1">
    <citation type="submission" date="2023-08" db="EMBL/GenBank/DDBJ databases">
        <authorList>
            <person name="Chen Y."/>
            <person name="Shah S."/>
            <person name="Dougan E. K."/>
            <person name="Thang M."/>
            <person name="Chan C."/>
        </authorList>
    </citation>
    <scope>NUCLEOTIDE SEQUENCE</scope>
</reference>
<keyword evidence="2" id="KW-1185">Reference proteome</keyword>
<dbReference type="EMBL" id="CAUJNA010000160">
    <property type="protein sequence ID" value="CAJ1372876.1"/>
    <property type="molecule type" value="Genomic_DNA"/>
</dbReference>
<dbReference type="Proteomes" id="UP001178507">
    <property type="component" value="Unassembled WGS sequence"/>
</dbReference>
<name>A0AA36HPY3_9DINO</name>
<feature type="non-terminal residue" evidence="1">
    <location>
        <position position="79"/>
    </location>
</feature>
<organism evidence="1 2">
    <name type="scientific">Effrenium voratum</name>
    <dbReference type="NCBI Taxonomy" id="2562239"/>
    <lineage>
        <taxon>Eukaryota</taxon>
        <taxon>Sar</taxon>
        <taxon>Alveolata</taxon>
        <taxon>Dinophyceae</taxon>
        <taxon>Suessiales</taxon>
        <taxon>Symbiodiniaceae</taxon>
        <taxon>Effrenium</taxon>
    </lineage>
</organism>
<dbReference type="AlphaFoldDB" id="A0AA36HPY3"/>
<evidence type="ECO:0000313" key="1">
    <source>
        <dbReference type="EMBL" id="CAJ1372876.1"/>
    </source>
</evidence>
<gene>
    <name evidence="1" type="ORF">EVOR1521_LOCUS2859</name>
</gene>
<evidence type="ECO:0000313" key="2">
    <source>
        <dbReference type="Proteomes" id="UP001178507"/>
    </source>
</evidence>